<dbReference type="RefSeq" id="XP_020434328.1">
    <property type="nucleotide sequence ID" value="XM_020575533.1"/>
</dbReference>
<dbReference type="EMBL" id="ADBJ01000020">
    <property type="protein sequence ID" value="EFA82211.1"/>
    <property type="molecule type" value="Genomic_DNA"/>
</dbReference>
<dbReference type="GeneID" id="31360121"/>
<evidence type="ECO:0000313" key="3">
    <source>
        <dbReference type="Proteomes" id="UP000001396"/>
    </source>
</evidence>
<comment type="caution">
    <text evidence="2">The sequence shown here is derived from an EMBL/GenBank/DDBJ whole genome shotgun (WGS) entry which is preliminary data.</text>
</comment>
<reference evidence="2 3" key="1">
    <citation type="journal article" date="2011" name="Genome Res.">
        <title>Phylogeny-wide analysis of social amoeba genomes highlights ancient origins for complex intercellular communication.</title>
        <authorList>
            <person name="Heidel A.J."/>
            <person name="Lawal H.M."/>
            <person name="Felder M."/>
            <person name="Schilde C."/>
            <person name="Helps N.R."/>
            <person name="Tunggal B."/>
            <person name="Rivero F."/>
            <person name="John U."/>
            <person name="Schleicher M."/>
            <person name="Eichinger L."/>
            <person name="Platzer M."/>
            <person name="Noegel A.A."/>
            <person name="Schaap P."/>
            <person name="Gloeckner G."/>
        </authorList>
    </citation>
    <scope>NUCLEOTIDE SEQUENCE [LARGE SCALE GENOMIC DNA]</scope>
    <source>
        <strain evidence="3">ATCC 26659 / Pp 5 / PN500</strain>
    </source>
</reference>
<name>D3B843_HETP5</name>
<dbReference type="AlphaFoldDB" id="D3B843"/>
<dbReference type="STRING" id="670386.D3B843"/>
<organism evidence="2 3">
    <name type="scientific">Heterostelium pallidum (strain ATCC 26659 / Pp 5 / PN500)</name>
    <name type="common">Cellular slime mold</name>
    <name type="synonym">Polysphondylium pallidum</name>
    <dbReference type="NCBI Taxonomy" id="670386"/>
    <lineage>
        <taxon>Eukaryota</taxon>
        <taxon>Amoebozoa</taxon>
        <taxon>Evosea</taxon>
        <taxon>Eumycetozoa</taxon>
        <taxon>Dictyostelia</taxon>
        <taxon>Acytosteliales</taxon>
        <taxon>Acytosteliaceae</taxon>
        <taxon>Heterostelium</taxon>
    </lineage>
</organism>
<proteinExistence type="predicted"/>
<feature type="region of interest" description="Disordered" evidence="1">
    <location>
        <begin position="21"/>
        <end position="59"/>
    </location>
</feature>
<evidence type="ECO:0000256" key="1">
    <source>
        <dbReference type="SAM" id="MobiDB-lite"/>
    </source>
</evidence>
<evidence type="ECO:0000313" key="2">
    <source>
        <dbReference type="EMBL" id="EFA82211.1"/>
    </source>
</evidence>
<feature type="compositionally biased region" description="Low complexity" evidence="1">
    <location>
        <begin position="39"/>
        <end position="48"/>
    </location>
</feature>
<sequence>MLIECRFCLEELEVLEVPKINHNNNKKGESSSDEEDSNGAELFPSSPESTKKSSSDFGGYLELTPVYQSKRKRKDIGNRLVRPCACKGTQDIQYGQQPQPQLQPPLRLRDTLRLPTLFPPLAIHRLTSTPIQLRQRLS</sequence>
<accession>D3B843</accession>
<dbReference type="Proteomes" id="UP000001396">
    <property type="component" value="Unassembled WGS sequence"/>
</dbReference>
<gene>
    <name evidence="2" type="ORF">PPL_04634</name>
</gene>
<keyword evidence="3" id="KW-1185">Reference proteome</keyword>
<dbReference type="InParanoid" id="D3B843"/>
<protein>
    <submittedName>
        <fullName evidence="2">Uncharacterized protein</fullName>
    </submittedName>
</protein>